<sequence length="157" mass="17735">MLGIIQERRKKRNRILLPIQDMISSGLRLRFFNGHCGCQGYSPLELASLASMVVENTSPTLLPFNTMIHMVTIKLSSSNYLLWKSQLLPLLEIQELLDHVDGTLAPPPWFAPGDSQTPNIKHFAWKNINQRFFSLLLSSLTKEAMVEVVGLSTSREV</sequence>
<reference evidence="1 2" key="1">
    <citation type="journal article" date="2018" name="PLoS Genet.">
        <title>Population sequencing reveals clonal diversity and ancestral inbreeding in the grapevine cultivar Chardonnay.</title>
        <authorList>
            <person name="Roach M.J."/>
            <person name="Johnson D.L."/>
            <person name="Bohlmann J."/>
            <person name="van Vuuren H.J."/>
            <person name="Jones S.J."/>
            <person name="Pretorius I.S."/>
            <person name="Schmidt S.A."/>
            <person name="Borneman A.R."/>
        </authorList>
    </citation>
    <scope>NUCLEOTIDE SEQUENCE [LARGE SCALE GENOMIC DNA]</scope>
    <source>
        <strain evidence="2">cv. Chardonnay</strain>
        <tissue evidence="1">Leaf</tissue>
    </source>
</reference>
<dbReference type="PANTHER" id="PTHR47481">
    <property type="match status" value="1"/>
</dbReference>
<organism evidence="1 2">
    <name type="scientific">Vitis vinifera</name>
    <name type="common">Grape</name>
    <dbReference type="NCBI Taxonomy" id="29760"/>
    <lineage>
        <taxon>Eukaryota</taxon>
        <taxon>Viridiplantae</taxon>
        <taxon>Streptophyta</taxon>
        <taxon>Embryophyta</taxon>
        <taxon>Tracheophyta</taxon>
        <taxon>Spermatophyta</taxon>
        <taxon>Magnoliopsida</taxon>
        <taxon>eudicotyledons</taxon>
        <taxon>Gunneridae</taxon>
        <taxon>Pentapetalae</taxon>
        <taxon>rosids</taxon>
        <taxon>Vitales</taxon>
        <taxon>Vitaceae</taxon>
        <taxon>Viteae</taxon>
        <taxon>Vitis</taxon>
    </lineage>
</organism>
<dbReference type="EMBL" id="QGNW01000014">
    <property type="protein sequence ID" value="RVX17036.1"/>
    <property type="molecule type" value="Genomic_DNA"/>
</dbReference>
<dbReference type="AlphaFoldDB" id="A0A438K764"/>
<name>A0A438K764_VITVI</name>
<dbReference type="PANTHER" id="PTHR47481:SF3">
    <property type="entry name" value="GAG-POLYPEPTIDE OF LTR COPIA-TYPE-RELATED"/>
    <property type="match status" value="1"/>
</dbReference>
<comment type="caution">
    <text evidence="1">The sequence shown here is derived from an EMBL/GenBank/DDBJ whole genome shotgun (WGS) entry which is preliminary data.</text>
</comment>
<accession>A0A438K764</accession>
<evidence type="ECO:0000313" key="1">
    <source>
        <dbReference type="EMBL" id="RVX17036.1"/>
    </source>
</evidence>
<protein>
    <recommendedName>
        <fullName evidence="3">Retrotransposon Copia-like N-terminal domain-containing protein</fullName>
    </recommendedName>
</protein>
<evidence type="ECO:0008006" key="3">
    <source>
        <dbReference type="Google" id="ProtNLM"/>
    </source>
</evidence>
<gene>
    <name evidence="1" type="ORF">CK203_003267</name>
</gene>
<proteinExistence type="predicted"/>
<dbReference type="Proteomes" id="UP000288805">
    <property type="component" value="Unassembled WGS sequence"/>
</dbReference>
<evidence type="ECO:0000313" key="2">
    <source>
        <dbReference type="Proteomes" id="UP000288805"/>
    </source>
</evidence>